<protein>
    <submittedName>
        <fullName evidence="4">Toxin-antitoxin system, toxin component, MazF family</fullName>
    </submittedName>
</protein>
<dbReference type="CDD" id="cd07177">
    <property type="entry name" value="terB_like"/>
    <property type="match status" value="1"/>
</dbReference>
<comment type="caution">
    <text evidence="4">The sequence shown here is derived from an EMBL/GenBank/DDBJ whole genome shotgun (WGS) entry which is preliminary data.</text>
</comment>
<evidence type="ECO:0000256" key="1">
    <source>
        <dbReference type="ARBA" id="ARBA00007521"/>
    </source>
</evidence>
<dbReference type="PANTHER" id="PTHR33988">
    <property type="entry name" value="ENDORIBONUCLEASE MAZF-RELATED"/>
    <property type="match status" value="1"/>
</dbReference>
<keyword evidence="5" id="KW-1185">Reference proteome</keyword>
<comment type="similarity">
    <text evidence="1">Belongs to the PemK/MazF family.</text>
</comment>
<reference evidence="4 5" key="2">
    <citation type="submission" date="2009-02" db="EMBL/GenBank/DDBJ databases">
        <title>Draft genome sequence of Clostridium asparagiforme (DSM 15981).</title>
        <authorList>
            <person name="Sudarsanam P."/>
            <person name="Ley R."/>
            <person name="Guruge J."/>
            <person name="Turnbaugh P.J."/>
            <person name="Mahowald M."/>
            <person name="Liep D."/>
            <person name="Gordon J."/>
        </authorList>
    </citation>
    <scope>NUCLEOTIDE SEQUENCE [LARGE SCALE GENOMIC DNA]</scope>
    <source>
        <strain evidence="4 5">DSM 15981</strain>
    </source>
</reference>
<feature type="compositionally biased region" description="Basic and acidic residues" evidence="3">
    <location>
        <begin position="323"/>
        <end position="332"/>
    </location>
</feature>
<gene>
    <name evidence="4" type="ORF">CLOSTASPAR_05036</name>
</gene>
<proteinExistence type="inferred from homology"/>
<dbReference type="AlphaFoldDB" id="C0D6Y9"/>
<dbReference type="GO" id="GO:0006402">
    <property type="term" value="P:mRNA catabolic process"/>
    <property type="evidence" value="ECO:0007669"/>
    <property type="project" value="TreeGrafter"/>
</dbReference>
<dbReference type="HOGENOM" id="CLU_836009_0_0_9"/>
<dbReference type="InterPro" id="IPR011067">
    <property type="entry name" value="Plasmid_toxin/cell-grow_inhib"/>
</dbReference>
<name>C0D6Y9_9FIRM</name>
<evidence type="ECO:0000256" key="3">
    <source>
        <dbReference type="SAM" id="MobiDB-lite"/>
    </source>
</evidence>
<sequence length="332" mass="36246">MGNRVNSLADIGKIYTPDDYREIKRGNMYYVKNGVGTGSEQGGTRPAIIVGNDVGNLHSPVVIVVYTTTQPKTELPTHVVVNSLPQRSTALCEQIYTVSKERVQEYIGRVTESEMEQIDKALAISISLDSPVQPEASKNPLITEAFKRIASIRFAAAEIERVENLLAKAEKSKGICLDGPEVIRLDGILSAEKLAELRLAILKQVDISKEAREKRLRELLGDEKPDPVPVQKIPPKPAAKKDKAVEKKRVYLKQAMKKEIDRLYTAGKEIEDIAVAVGADMAAVSRYISTTGLPEKRYKGMKIPSAGSVPIGAGSTNLTGKKAVKEDNDNPG</sequence>
<dbReference type="GO" id="GO:0003677">
    <property type="term" value="F:DNA binding"/>
    <property type="evidence" value="ECO:0007669"/>
    <property type="project" value="InterPro"/>
</dbReference>
<dbReference type="RefSeq" id="WP_007716139.1">
    <property type="nucleotide sequence ID" value="NZ_CP102272.1"/>
</dbReference>
<organism evidence="4 5">
    <name type="scientific">[Clostridium] asparagiforme DSM 15981</name>
    <dbReference type="NCBI Taxonomy" id="518636"/>
    <lineage>
        <taxon>Bacteria</taxon>
        <taxon>Bacillati</taxon>
        <taxon>Bacillota</taxon>
        <taxon>Clostridia</taxon>
        <taxon>Lachnospirales</taxon>
        <taxon>Lachnospiraceae</taxon>
        <taxon>Enterocloster</taxon>
    </lineage>
</organism>
<dbReference type="Pfam" id="PF02452">
    <property type="entry name" value="PemK_toxin"/>
    <property type="match status" value="1"/>
</dbReference>
<keyword evidence="2" id="KW-1277">Toxin-antitoxin system</keyword>
<dbReference type="Gene3D" id="2.30.30.110">
    <property type="match status" value="1"/>
</dbReference>
<reference evidence="4 5" key="1">
    <citation type="submission" date="2009-01" db="EMBL/GenBank/DDBJ databases">
        <authorList>
            <person name="Fulton L."/>
            <person name="Clifton S."/>
            <person name="Fulton B."/>
            <person name="Xu J."/>
            <person name="Minx P."/>
            <person name="Pepin K.H."/>
            <person name="Johnson M."/>
            <person name="Bhonagiri V."/>
            <person name="Nash W.E."/>
            <person name="Mardis E.R."/>
            <person name="Wilson R.K."/>
        </authorList>
    </citation>
    <scope>NUCLEOTIDE SEQUENCE [LARGE SCALE GENOMIC DNA]</scope>
    <source>
        <strain evidence="4 5">DSM 15981</strain>
    </source>
</reference>
<dbReference type="PANTHER" id="PTHR33988:SF2">
    <property type="entry name" value="ENDORIBONUCLEASE MAZF"/>
    <property type="match status" value="1"/>
</dbReference>
<evidence type="ECO:0000313" key="5">
    <source>
        <dbReference type="Proteomes" id="UP000004756"/>
    </source>
</evidence>
<dbReference type="GO" id="GO:0004521">
    <property type="term" value="F:RNA endonuclease activity"/>
    <property type="evidence" value="ECO:0007669"/>
    <property type="project" value="TreeGrafter"/>
</dbReference>
<dbReference type="EMBL" id="ACCJ01000415">
    <property type="protein sequence ID" value="EEG52901.1"/>
    <property type="molecule type" value="Genomic_DNA"/>
</dbReference>
<accession>C0D6Y9</accession>
<dbReference type="Proteomes" id="UP000004756">
    <property type="component" value="Unassembled WGS sequence"/>
</dbReference>
<dbReference type="SUPFAM" id="SSF50118">
    <property type="entry name" value="Cell growth inhibitor/plasmid maintenance toxic component"/>
    <property type="match status" value="1"/>
</dbReference>
<dbReference type="GO" id="GO:0016075">
    <property type="term" value="P:rRNA catabolic process"/>
    <property type="evidence" value="ECO:0007669"/>
    <property type="project" value="TreeGrafter"/>
</dbReference>
<evidence type="ECO:0000256" key="2">
    <source>
        <dbReference type="ARBA" id="ARBA00022649"/>
    </source>
</evidence>
<feature type="region of interest" description="Disordered" evidence="3">
    <location>
        <begin position="305"/>
        <end position="332"/>
    </location>
</feature>
<dbReference type="InterPro" id="IPR003477">
    <property type="entry name" value="PemK-like"/>
</dbReference>
<evidence type="ECO:0000313" key="4">
    <source>
        <dbReference type="EMBL" id="EEG52901.1"/>
    </source>
</evidence>